<reference evidence="1 2" key="1">
    <citation type="submission" date="2020-08" db="EMBL/GenBank/DDBJ databases">
        <title>Putative novel bacterial strains isolated from necrotic wheat leaf tissues caused by Xanthomonas translucens.</title>
        <authorList>
            <person name="Tambong J.T."/>
        </authorList>
    </citation>
    <scope>NUCLEOTIDE SEQUENCE [LARGE SCALE GENOMIC DNA]</scope>
    <source>
        <strain evidence="2">DOAB 1063</strain>
    </source>
</reference>
<keyword evidence="2" id="KW-1185">Reference proteome</keyword>
<dbReference type="EMBL" id="JACONT010000003">
    <property type="protein sequence ID" value="MBC3940636.1"/>
    <property type="molecule type" value="Genomic_DNA"/>
</dbReference>
<sequence>MSPVYDLTALMTLLDESGAHPELAAAIRRANDVSSAHRDIDEALLALRLLIRLTSASDETPLDDEDITTVVGSLMTSAIVLYARATHTPPIGRRPWFGTGKLSGEMRTVHEKMMYLRDKEVAHFGKGEIIDGAPLLSEALVLRPESATHPIGYLTRRAHNRAELVRRFERLVSTVLALSIDAVNARYTEVHAILRVLAERRDPILALLRGLPLSDPHLLMAEESTQSDEVPSTQARVFRGVTVVEIHDDPLSNDP</sequence>
<evidence type="ECO:0000313" key="2">
    <source>
        <dbReference type="Proteomes" id="UP000597613"/>
    </source>
</evidence>
<evidence type="ECO:0000313" key="1">
    <source>
        <dbReference type="EMBL" id="MBC3940636.1"/>
    </source>
</evidence>
<dbReference type="Proteomes" id="UP000597613">
    <property type="component" value="Unassembled WGS sequence"/>
</dbReference>
<comment type="caution">
    <text evidence="1">The sequence shown here is derived from an EMBL/GenBank/DDBJ whole genome shotgun (WGS) entry which is preliminary data.</text>
</comment>
<organism evidence="1 2">
    <name type="scientific">Sphingomonas albertensis</name>
    <dbReference type="NCBI Taxonomy" id="2762591"/>
    <lineage>
        <taxon>Bacteria</taxon>
        <taxon>Pseudomonadati</taxon>
        <taxon>Pseudomonadota</taxon>
        <taxon>Alphaproteobacteria</taxon>
        <taxon>Sphingomonadales</taxon>
        <taxon>Sphingomonadaceae</taxon>
        <taxon>Sphingomonas</taxon>
    </lineage>
</organism>
<gene>
    <name evidence="1" type="ORF">H8S47_02915</name>
</gene>
<name>A0ABR7AJK4_9SPHN</name>
<dbReference type="RefSeq" id="WP_187502426.1">
    <property type="nucleotide sequence ID" value="NZ_CP162536.1"/>
</dbReference>
<accession>A0ABR7AJK4</accession>
<protein>
    <submittedName>
        <fullName evidence="1">Uncharacterized protein</fullName>
    </submittedName>
</protein>
<proteinExistence type="predicted"/>